<dbReference type="GO" id="GO:0006564">
    <property type="term" value="P:L-serine biosynthetic process"/>
    <property type="evidence" value="ECO:0007669"/>
    <property type="project" value="UniProtKB-KW"/>
</dbReference>
<dbReference type="FunFam" id="3.40.50.720:FF:000041">
    <property type="entry name" value="D-3-phosphoglycerate dehydrogenase"/>
    <property type="match status" value="1"/>
</dbReference>
<evidence type="ECO:0000256" key="6">
    <source>
        <dbReference type="ARBA" id="ARBA00021582"/>
    </source>
</evidence>
<protein>
    <recommendedName>
        <fullName evidence="6">D-3-phosphoglycerate dehydrogenase</fullName>
        <ecNumber evidence="4">1.1.1.399</ecNumber>
        <ecNumber evidence="5">1.1.1.95</ecNumber>
    </recommendedName>
    <alternativeName>
        <fullName evidence="10">2-oxoglutarate reductase</fullName>
    </alternativeName>
</protein>
<reference evidence="15" key="1">
    <citation type="submission" date="2010-05" db="EMBL/GenBank/DDBJ databases">
        <title>The draft genome of Desulfonatronospira thiodismutans ASO3-1.</title>
        <authorList>
            <consortium name="US DOE Joint Genome Institute (JGI-PGF)"/>
            <person name="Lucas S."/>
            <person name="Copeland A."/>
            <person name="Lapidus A."/>
            <person name="Cheng J.-F."/>
            <person name="Bruce D."/>
            <person name="Goodwin L."/>
            <person name="Pitluck S."/>
            <person name="Chertkov O."/>
            <person name="Brettin T."/>
            <person name="Detter J.C."/>
            <person name="Han C."/>
            <person name="Land M.L."/>
            <person name="Hauser L."/>
            <person name="Kyrpides N."/>
            <person name="Mikhailova N."/>
            <person name="Muyzer G."/>
            <person name="Woyke T."/>
        </authorList>
    </citation>
    <scope>NUCLEOTIDE SEQUENCE [LARGE SCALE GENOMIC DNA]</scope>
    <source>
        <strain evidence="15">ASO3-1</strain>
    </source>
</reference>
<dbReference type="AlphaFoldDB" id="D6SMN1"/>
<evidence type="ECO:0000256" key="2">
    <source>
        <dbReference type="ARBA" id="ARBA00005216"/>
    </source>
</evidence>
<gene>
    <name evidence="15" type="ORF">Dthio_PD3384</name>
</gene>
<dbReference type="EMBL" id="ACJN02000001">
    <property type="protein sequence ID" value="EFI35942.1"/>
    <property type="molecule type" value="Genomic_DNA"/>
</dbReference>
<name>D6SMN1_9BACT</name>
<dbReference type="eggNOG" id="COG0111">
    <property type="taxonomic scope" value="Bacteria"/>
</dbReference>
<dbReference type="GO" id="GO:0004617">
    <property type="term" value="F:phosphoglycerate dehydrogenase activity"/>
    <property type="evidence" value="ECO:0007669"/>
    <property type="project" value="UniProtKB-EC"/>
</dbReference>
<dbReference type="EC" id="1.1.1.95" evidence="5"/>
<dbReference type="PANTHER" id="PTHR42789:SF1">
    <property type="entry name" value="D-ISOMER SPECIFIC 2-HYDROXYACID DEHYDROGENASE FAMILY PROTEIN (AFU_ORTHOLOGUE AFUA_6G10090)"/>
    <property type="match status" value="1"/>
</dbReference>
<dbReference type="Pfam" id="PF00389">
    <property type="entry name" value="2-Hacid_dh"/>
    <property type="match status" value="1"/>
</dbReference>
<evidence type="ECO:0000256" key="3">
    <source>
        <dbReference type="ARBA" id="ARBA00005854"/>
    </source>
</evidence>
<dbReference type="GO" id="GO:0051287">
    <property type="term" value="F:NAD binding"/>
    <property type="evidence" value="ECO:0007669"/>
    <property type="project" value="InterPro"/>
</dbReference>
<dbReference type="UniPathway" id="UPA00135">
    <property type="reaction ID" value="UER00196"/>
</dbReference>
<dbReference type="InterPro" id="IPR002912">
    <property type="entry name" value="ACT_dom"/>
</dbReference>
<dbReference type="InterPro" id="IPR006139">
    <property type="entry name" value="D-isomer_2_OHA_DH_cat_dom"/>
</dbReference>
<dbReference type="OrthoDB" id="9793626at2"/>
<evidence type="ECO:0000259" key="14">
    <source>
        <dbReference type="PROSITE" id="PS51671"/>
    </source>
</evidence>
<dbReference type="InterPro" id="IPR006140">
    <property type="entry name" value="D-isomer_DH_NAD-bd"/>
</dbReference>
<evidence type="ECO:0000256" key="5">
    <source>
        <dbReference type="ARBA" id="ARBA00013143"/>
    </source>
</evidence>
<feature type="domain" description="ACT" evidence="14">
    <location>
        <begin position="327"/>
        <end position="394"/>
    </location>
</feature>
<evidence type="ECO:0000256" key="7">
    <source>
        <dbReference type="ARBA" id="ARBA00023002"/>
    </source>
</evidence>
<keyword evidence="9" id="KW-0028">Amino-acid biosynthesis</keyword>
<dbReference type="PANTHER" id="PTHR42789">
    <property type="entry name" value="D-ISOMER SPECIFIC 2-HYDROXYACID DEHYDROGENASE FAMILY PROTEIN (AFU_ORTHOLOGUE AFUA_6G10090)"/>
    <property type="match status" value="1"/>
</dbReference>
<comment type="similarity">
    <text evidence="3 13">Belongs to the D-isomer specific 2-hydroxyacid dehydrogenase family.</text>
</comment>
<dbReference type="InterPro" id="IPR050857">
    <property type="entry name" value="D-2-hydroxyacid_DH"/>
</dbReference>
<organism evidence="15 16">
    <name type="scientific">Desulfonatronospira thiodismutans ASO3-1</name>
    <dbReference type="NCBI Taxonomy" id="555779"/>
    <lineage>
        <taxon>Bacteria</taxon>
        <taxon>Pseudomonadati</taxon>
        <taxon>Thermodesulfobacteriota</taxon>
        <taxon>Desulfovibrionia</taxon>
        <taxon>Desulfovibrionales</taxon>
        <taxon>Desulfonatronovibrionaceae</taxon>
        <taxon>Desulfonatronospira</taxon>
    </lineage>
</organism>
<dbReference type="Pfam" id="PF02826">
    <property type="entry name" value="2-Hacid_dh_C"/>
    <property type="match status" value="1"/>
</dbReference>
<dbReference type="SUPFAM" id="SSF52283">
    <property type="entry name" value="Formate/glycerate dehydrogenase catalytic domain-like"/>
    <property type="match status" value="1"/>
</dbReference>
<evidence type="ECO:0000313" key="16">
    <source>
        <dbReference type="Proteomes" id="UP000005496"/>
    </source>
</evidence>
<comment type="caution">
    <text evidence="15">The sequence shown here is derived from an EMBL/GenBank/DDBJ whole genome shotgun (WGS) entry which is preliminary data.</text>
</comment>
<dbReference type="InterPro" id="IPR045865">
    <property type="entry name" value="ACT-like_dom_sf"/>
</dbReference>
<dbReference type="CDD" id="cd12173">
    <property type="entry name" value="PGDH_4"/>
    <property type="match status" value="1"/>
</dbReference>
<evidence type="ECO:0000256" key="10">
    <source>
        <dbReference type="ARBA" id="ARBA00030455"/>
    </source>
</evidence>
<dbReference type="InterPro" id="IPR036291">
    <property type="entry name" value="NAD(P)-bd_dom_sf"/>
</dbReference>
<comment type="pathway">
    <text evidence="2">Amino-acid biosynthesis; L-serine biosynthesis; L-serine from 3-phospho-D-glycerate: step 1/3.</text>
</comment>
<dbReference type="Proteomes" id="UP000005496">
    <property type="component" value="Unassembled WGS sequence"/>
</dbReference>
<dbReference type="Gene3D" id="3.40.50.720">
    <property type="entry name" value="NAD(P)-binding Rossmann-like Domain"/>
    <property type="match status" value="2"/>
</dbReference>
<dbReference type="SUPFAM" id="SSF55021">
    <property type="entry name" value="ACT-like"/>
    <property type="match status" value="1"/>
</dbReference>
<evidence type="ECO:0000256" key="12">
    <source>
        <dbReference type="ARBA" id="ARBA00048731"/>
    </source>
</evidence>
<evidence type="ECO:0000256" key="8">
    <source>
        <dbReference type="ARBA" id="ARBA00023027"/>
    </source>
</evidence>
<dbReference type="GO" id="GO:0047545">
    <property type="term" value="F:(S)-2-hydroxyglutarate dehydrogenase activity"/>
    <property type="evidence" value="ECO:0007669"/>
    <property type="project" value="UniProtKB-ARBA"/>
</dbReference>
<evidence type="ECO:0000256" key="13">
    <source>
        <dbReference type="RuleBase" id="RU003719"/>
    </source>
</evidence>
<comment type="catalytic activity">
    <reaction evidence="11">
        <text>(R)-2-hydroxyglutarate + NAD(+) = 2-oxoglutarate + NADH + H(+)</text>
        <dbReference type="Rhea" id="RHEA:49612"/>
        <dbReference type="ChEBI" id="CHEBI:15378"/>
        <dbReference type="ChEBI" id="CHEBI:15801"/>
        <dbReference type="ChEBI" id="CHEBI:16810"/>
        <dbReference type="ChEBI" id="CHEBI:57540"/>
        <dbReference type="ChEBI" id="CHEBI:57945"/>
        <dbReference type="EC" id="1.1.1.399"/>
    </reaction>
</comment>
<proteinExistence type="inferred from homology"/>
<keyword evidence="16" id="KW-1185">Reference proteome</keyword>
<evidence type="ECO:0000313" key="15">
    <source>
        <dbReference type="EMBL" id="EFI35942.1"/>
    </source>
</evidence>
<dbReference type="CDD" id="cd04879">
    <property type="entry name" value="ACT_3PGDH-like"/>
    <property type="match status" value="1"/>
</dbReference>
<comment type="catalytic activity">
    <reaction evidence="12">
        <text>(2R)-3-phosphoglycerate + NAD(+) = 3-phosphooxypyruvate + NADH + H(+)</text>
        <dbReference type="Rhea" id="RHEA:12641"/>
        <dbReference type="ChEBI" id="CHEBI:15378"/>
        <dbReference type="ChEBI" id="CHEBI:18110"/>
        <dbReference type="ChEBI" id="CHEBI:57540"/>
        <dbReference type="ChEBI" id="CHEBI:57945"/>
        <dbReference type="ChEBI" id="CHEBI:58272"/>
        <dbReference type="EC" id="1.1.1.95"/>
    </reaction>
</comment>
<keyword evidence="7 13" id="KW-0560">Oxidoreductase</keyword>
<dbReference type="EC" id="1.1.1.399" evidence="4"/>
<dbReference type="PROSITE" id="PS51671">
    <property type="entry name" value="ACT"/>
    <property type="match status" value="1"/>
</dbReference>
<accession>D6SMN1</accession>
<evidence type="ECO:0000256" key="11">
    <source>
        <dbReference type="ARBA" id="ARBA00048126"/>
    </source>
</evidence>
<evidence type="ECO:0000256" key="4">
    <source>
        <dbReference type="ARBA" id="ARBA00013001"/>
    </source>
</evidence>
<evidence type="ECO:0000256" key="1">
    <source>
        <dbReference type="ARBA" id="ARBA00003800"/>
    </source>
</evidence>
<dbReference type="RefSeq" id="WP_008869070.1">
    <property type="nucleotide sequence ID" value="NZ_ACJN02000001.1"/>
</dbReference>
<keyword evidence="9" id="KW-0718">Serine biosynthesis</keyword>
<comment type="function">
    <text evidence="1">Catalyzes the reversible oxidation of 3-phospho-D-glycerate to 3-phosphonooxypyruvate, the first step of the phosphorylated L-serine biosynthesis pathway. Also catalyzes the reversible oxidation of 2-hydroxyglutarate to 2-oxoglutarate.</text>
</comment>
<dbReference type="Gene3D" id="3.30.70.260">
    <property type="match status" value="1"/>
</dbReference>
<sequence length="394" mass="43489">MRILANDGLVDEAVNFLRREGFSVDTEKRDYEDLLGDLPDFDALLVRSATKVNRELIEAATTKRGKLKIIGRGGVGTDNIDLQAAKECGVVVKFAPHGNINATAEHVIGLMFAIARKVPFAHHTLKSGIWHKARFKGVELQGKTLGLIGCGRIGQAVANKAKDLDMKVIGFDMQRWMDSEVDYMDSMEEVLDHADFVSINTGGAHTLIREPELERMKSSAFLINASRGVNVEEDALYYALKNGRIAGAALDCYEKEPKREGEPFTSKLAELDNIVLSAHLGASTANAARKTGMEIADVVSKYLKYGDFRQSVNVGQTVIDEGIDLYTIFITHEDKPGMFGKFGTAFGDLGVNIQENNSRRLDGLAQTIYTIQEKPTSEMQEKLLEIDGVRRVVY</sequence>
<keyword evidence="8" id="KW-0520">NAD</keyword>
<dbReference type="SUPFAM" id="SSF51735">
    <property type="entry name" value="NAD(P)-binding Rossmann-fold domains"/>
    <property type="match status" value="1"/>
</dbReference>
<evidence type="ECO:0000256" key="9">
    <source>
        <dbReference type="ARBA" id="ARBA00023299"/>
    </source>
</evidence>
<dbReference type="Pfam" id="PF01842">
    <property type="entry name" value="ACT"/>
    <property type="match status" value="1"/>
</dbReference>